<name>K3XP55_SETIT</name>
<dbReference type="Proteomes" id="UP000004995">
    <property type="component" value="Unassembled WGS sequence"/>
</dbReference>
<dbReference type="EnsemblPlants" id="KQL03404">
    <property type="protein sequence ID" value="KQL03404"/>
    <property type="gene ID" value="SETIT_003678mg"/>
</dbReference>
<keyword evidence="2" id="KW-1185">Reference proteome</keyword>
<dbReference type="EMBL" id="AGNK02002761">
    <property type="status" value="NOT_ANNOTATED_CDS"/>
    <property type="molecule type" value="Genomic_DNA"/>
</dbReference>
<dbReference type="InParanoid" id="K3XP55"/>
<evidence type="ECO:0000313" key="2">
    <source>
        <dbReference type="Proteomes" id="UP000004995"/>
    </source>
</evidence>
<protein>
    <submittedName>
        <fullName evidence="1">Uncharacterized protein</fullName>
    </submittedName>
</protein>
<organism evidence="1 2">
    <name type="scientific">Setaria italica</name>
    <name type="common">Foxtail millet</name>
    <name type="synonym">Panicum italicum</name>
    <dbReference type="NCBI Taxonomy" id="4555"/>
    <lineage>
        <taxon>Eukaryota</taxon>
        <taxon>Viridiplantae</taxon>
        <taxon>Streptophyta</taxon>
        <taxon>Embryophyta</taxon>
        <taxon>Tracheophyta</taxon>
        <taxon>Spermatophyta</taxon>
        <taxon>Magnoliopsida</taxon>
        <taxon>Liliopsida</taxon>
        <taxon>Poales</taxon>
        <taxon>Poaceae</taxon>
        <taxon>PACMAD clade</taxon>
        <taxon>Panicoideae</taxon>
        <taxon>Panicodae</taxon>
        <taxon>Paniceae</taxon>
        <taxon>Cenchrinae</taxon>
        <taxon>Setaria</taxon>
    </lineage>
</organism>
<dbReference type="HOGENOM" id="CLU_2965325_0_0_1"/>
<dbReference type="Gramene" id="KQL03404">
    <property type="protein sequence ID" value="KQL03404"/>
    <property type="gene ID" value="SETIT_003678mg"/>
</dbReference>
<reference evidence="2" key="1">
    <citation type="journal article" date="2012" name="Nat. Biotechnol.">
        <title>Reference genome sequence of the model plant Setaria.</title>
        <authorList>
            <person name="Bennetzen J.L."/>
            <person name="Schmutz J."/>
            <person name="Wang H."/>
            <person name="Percifield R."/>
            <person name="Hawkins J."/>
            <person name="Pontaroli A.C."/>
            <person name="Estep M."/>
            <person name="Feng L."/>
            <person name="Vaughn J.N."/>
            <person name="Grimwood J."/>
            <person name="Jenkins J."/>
            <person name="Barry K."/>
            <person name="Lindquist E."/>
            <person name="Hellsten U."/>
            <person name="Deshpande S."/>
            <person name="Wang X."/>
            <person name="Wu X."/>
            <person name="Mitros T."/>
            <person name="Triplett J."/>
            <person name="Yang X."/>
            <person name="Ye C.Y."/>
            <person name="Mauro-Herrera M."/>
            <person name="Wang L."/>
            <person name="Li P."/>
            <person name="Sharma M."/>
            <person name="Sharma R."/>
            <person name="Ronald P.C."/>
            <person name="Panaud O."/>
            <person name="Kellogg E.A."/>
            <person name="Brutnell T.P."/>
            <person name="Doust A.N."/>
            <person name="Tuskan G.A."/>
            <person name="Rokhsar D."/>
            <person name="Devos K.M."/>
        </authorList>
    </citation>
    <scope>NUCLEOTIDE SEQUENCE [LARGE SCALE GENOMIC DNA]</scope>
    <source>
        <strain evidence="2">cv. Yugu1</strain>
    </source>
</reference>
<accession>K3XP55</accession>
<reference evidence="1" key="2">
    <citation type="submission" date="2018-08" db="UniProtKB">
        <authorList>
            <consortium name="EnsemblPlants"/>
        </authorList>
    </citation>
    <scope>IDENTIFICATION</scope>
    <source>
        <strain evidence="1">Yugu1</strain>
    </source>
</reference>
<proteinExistence type="predicted"/>
<evidence type="ECO:0000313" key="1">
    <source>
        <dbReference type="EnsemblPlants" id="KQL03404"/>
    </source>
</evidence>
<dbReference type="AlphaFoldDB" id="K3XP55"/>
<sequence length="59" mass="6971">MQKMYLMIRPSRARVKRKRIKIVTSYPRKRSNEICAGHNVETRLWPNAGHSSYPANVSW</sequence>